<dbReference type="Proteomes" id="UP000828390">
    <property type="component" value="Unassembled WGS sequence"/>
</dbReference>
<keyword evidence="3" id="KW-0862">Zinc</keyword>
<dbReference type="EMBL" id="JAIWYP010000012">
    <property type="protein sequence ID" value="KAH3727702.1"/>
    <property type="molecule type" value="Genomic_DNA"/>
</dbReference>
<keyword evidence="1" id="KW-0479">Metal-binding</keyword>
<dbReference type="InterPro" id="IPR011335">
    <property type="entry name" value="Restrct_endonuc-II-like"/>
</dbReference>
<organism evidence="6 7">
    <name type="scientific">Dreissena polymorpha</name>
    <name type="common">Zebra mussel</name>
    <name type="synonym">Mytilus polymorpha</name>
    <dbReference type="NCBI Taxonomy" id="45954"/>
    <lineage>
        <taxon>Eukaryota</taxon>
        <taxon>Metazoa</taxon>
        <taxon>Spiralia</taxon>
        <taxon>Lophotrochozoa</taxon>
        <taxon>Mollusca</taxon>
        <taxon>Bivalvia</taxon>
        <taxon>Autobranchia</taxon>
        <taxon>Heteroconchia</taxon>
        <taxon>Euheterodonta</taxon>
        <taxon>Imparidentia</taxon>
        <taxon>Neoheterodontei</taxon>
        <taxon>Myida</taxon>
        <taxon>Dreissenoidea</taxon>
        <taxon>Dreissenidae</taxon>
        <taxon>Dreissena</taxon>
    </lineage>
</organism>
<accession>A0A9D4CNG2</accession>
<protein>
    <recommendedName>
        <fullName evidence="5">PHD-type domain-containing protein</fullName>
    </recommendedName>
</protein>
<dbReference type="PROSITE" id="PS50016">
    <property type="entry name" value="ZF_PHD_2"/>
    <property type="match status" value="1"/>
</dbReference>
<dbReference type="Gene3D" id="3.90.320.10">
    <property type="match status" value="1"/>
</dbReference>
<keyword evidence="7" id="KW-1185">Reference proteome</keyword>
<dbReference type="GO" id="GO:0006281">
    <property type="term" value="P:DNA repair"/>
    <property type="evidence" value="ECO:0007669"/>
    <property type="project" value="UniProtKB-ARBA"/>
</dbReference>
<evidence type="ECO:0000256" key="1">
    <source>
        <dbReference type="ARBA" id="ARBA00022723"/>
    </source>
</evidence>
<dbReference type="SUPFAM" id="SSF52980">
    <property type="entry name" value="Restriction endonuclease-like"/>
    <property type="match status" value="1"/>
</dbReference>
<sequence>MDQGYTQGSTEYLALMKSFHKGCSVEECGLVISKEFDYLGTSPDRIFSCACHGKRLVEVKCPYTLVDSSRTINSLDFLNEDENGHLTLKEHGNTYYDQIQGQMGITGIFKCDLVVYDGHKVVVIDVEFNSDYWLKLAADVNKFYLKFVYRQLTSGEENQNSASTCRKEVQIAVSAKTEHYPCGKCGILLAENVIDNSEASINCECECKCGQWFHWRCVNFSPDPELESEPPWFCPKCVRNCDIVL</sequence>
<feature type="domain" description="PHD-type" evidence="5">
    <location>
        <begin position="179"/>
        <end position="240"/>
    </location>
</feature>
<reference evidence="6" key="2">
    <citation type="submission" date="2020-11" db="EMBL/GenBank/DDBJ databases">
        <authorList>
            <person name="McCartney M.A."/>
            <person name="Auch B."/>
            <person name="Kono T."/>
            <person name="Mallez S."/>
            <person name="Becker A."/>
            <person name="Gohl D.M."/>
            <person name="Silverstein K.A.T."/>
            <person name="Koren S."/>
            <person name="Bechman K.B."/>
            <person name="Herman A."/>
            <person name="Abrahante J.E."/>
            <person name="Garbe J."/>
        </authorList>
    </citation>
    <scope>NUCLEOTIDE SEQUENCE</scope>
    <source>
        <strain evidence="6">Duluth1</strain>
        <tissue evidence="6">Whole animal</tissue>
    </source>
</reference>
<gene>
    <name evidence="6" type="ORF">DPMN_053645</name>
</gene>
<dbReference type="AlphaFoldDB" id="A0A9D4CNG2"/>
<evidence type="ECO:0000313" key="7">
    <source>
        <dbReference type="Proteomes" id="UP000828390"/>
    </source>
</evidence>
<proteinExistence type="predicted"/>
<dbReference type="PANTHER" id="PTHR47526">
    <property type="entry name" value="ATP-DEPENDENT DNA HELICASE"/>
    <property type="match status" value="1"/>
</dbReference>
<reference evidence="6" key="1">
    <citation type="journal article" date="2019" name="bioRxiv">
        <title>The Genome of the Zebra Mussel, Dreissena polymorpha: A Resource for Invasive Species Research.</title>
        <authorList>
            <person name="McCartney M.A."/>
            <person name="Auch B."/>
            <person name="Kono T."/>
            <person name="Mallez S."/>
            <person name="Zhang Y."/>
            <person name="Obille A."/>
            <person name="Becker A."/>
            <person name="Abrahante J.E."/>
            <person name="Garbe J."/>
            <person name="Badalamenti J.P."/>
            <person name="Herman A."/>
            <person name="Mangelson H."/>
            <person name="Liachko I."/>
            <person name="Sullivan S."/>
            <person name="Sone E.D."/>
            <person name="Koren S."/>
            <person name="Silverstein K.A.T."/>
            <person name="Beckman K.B."/>
            <person name="Gohl D.M."/>
        </authorList>
    </citation>
    <scope>NUCLEOTIDE SEQUENCE</scope>
    <source>
        <strain evidence="6">Duluth1</strain>
        <tissue evidence="6">Whole animal</tissue>
    </source>
</reference>
<dbReference type="InterPro" id="IPR019080">
    <property type="entry name" value="YqaJ_viral_recombinase"/>
</dbReference>
<evidence type="ECO:0000256" key="3">
    <source>
        <dbReference type="ARBA" id="ARBA00022833"/>
    </source>
</evidence>
<evidence type="ECO:0000256" key="2">
    <source>
        <dbReference type="ARBA" id="ARBA00022771"/>
    </source>
</evidence>
<dbReference type="InterPro" id="IPR011604">
    <property type="entry name" value="PDDEXK-like_dom_sf"/>
</dbReference>
<evidence type="ECO:0000259" key="5">
    <source>
        <dbReference type="PROSITE" id="PS50016"/>
    </source>
</evidence>
<dbReference type="CDD" id="cd22343">
    <property type="entry name" value="PDDEXK_lambda_exonuclease-like"/>
    <property type="match status" value="1"/>
</dbReference>
<dbReference type="PANTHER" id="PTHR47526:SF3">
    <property type="entry name" value="PHD-TYPE DOMAIN-CONTAINING PROTEIN"/>
    <property type="match status" value="1"/>
</dbReference>
<comment type="caution">
    <text evidence="6">The sequence shown here is derived from an EMBL/GenBank/DDBJ whole genome shotgun (WGS) entry which is preliminary data.</text>
</comment>
<dbReference type="InterPro" id="IPR019787">
    <property type="entry name" value="Znf_PHD-finger"/>
</dbReference>
<dbReference type="GO" id="GO:0008270">
    <property type="term" value="F:zinc ion binding"/>
    <property type="evidence" value="ECO:0007669"/>
    <property type="project" value="UniProtKB-KW"/>
</dbReference>
<dbReference type="InterPro" id="IPR011011">
    <property type="entry name" value="Znf_FYVE_PHD"/>
</dbReference>
<dbReference type="Gene3D" id="3.30.40.10">
    <property type="entry name" value="Zinc/RING finger domain, C3HC4 (zinc finger)"/>
    <property type="match status" value="1"/>
</dbReference>
<evidence type="ECO:0000313" key="6">
    <source>
        <dbReference type="EMBL" id="KAH3727702.1"/>
    </source>
</evidence>
<name>A0A9D4CNG2_DREPO</name>
<keyword evidence="2 4" id="KW-0863">Zinc-finger</keyword>
<dbReference type="Pfam" id="PF09588">
    <property type="entry name" value="YqaJ"/>
    <property type="match status" value="1"/>
</dbReference>
<evidence type="ECO:0000256" key="4">
    <source>
        <dbReference type="PROSITE-ProRule" id="PRU00146"/>
    </source>
</evidence>
<dbReference type="InterPro" id="IPR013083">
    <property type="entry name" value="Znf_RING/FYVE/PHD"/>
</dbReference>
<dbReference type="SUPFAM" id="SSF57903">
    <property type="entry name" value="FYVE/PHD zinc finger"/>
    <property type="match status" value="1"/>
</dbReference>